<feature type="domain" description="Enolase C-terminal TIM barrel" evidence="8">
    <location>
        <begin position="147"/>
        <end position="441"/>
    </location>
</feature>
<dbReference type="Pfam" id="PF00113">
    <property type="entry name" value="Enolase_C"/>
    <property type="match status" value="1"/>
</dbReference>
<dbReference type="Proteomes" id="UP001497512">
    <property type="component" value="Chromosome 15"/>
</dbReference>
<dbReference type="PRINTS" id="PR00148">
    <property type="entry name" value="ENOLASE"/>
</dbReference>
<comment type="cofactor">
    <cofactor evidence="1">
        <name>Mg(2+)</name>
        <dbReference type="ChEBI" id="CHEBI:18420"/>
    </cofactor>
</comment>
<evidence type="ECO:0000259" key="8">
    <source>
        <dbReference type="SMART" id="SM01192"/>
    </source>
</evidence>
<dbReference type="PANTHER" id="PTHR11902:SF1">
    <property type="entry name" value="ENOLASE"/>
    <property type="match status" value="1"/>
</dbReference>
<evidence type="ECO:0000313" key="10">
    <source>
        <dbReference type="EMBL" id="CAK9206447.1"/>
    </source>
</evidence>
<dbReference type="EMBL" id="OZ019907">
    <property type="protein sequence ID" value="CAK9206447.1"/>
    <property type="molecule type" value="Genomic_DNA"/>
</dbReference>
<reference evidence="10" key="1">
    <citation type="submission" date="2024-02" db="EMBL/GenBank/DDBJ databases">
        <authorList>
            <consortium name="ELIXIR-Norway"/>
            <consortium name="Elixir Norway"/>
        </authorList>
    </citation>
    <scope>NUCLEOTIDE SEQUENCE</scope>
</reference>
<evidence type="ECO:0000256" key="6">
    <source>
        <dbReference type="ARBA" id="ARBA00023152"/>
    </source>
</evidence>
<dbReference type="PIRSF" id="PIRSF001400">
    <property type="entry name" value="Enolase"/>
    <property type="match status" value="1"/>
</dbReference>
<evidence type="ECO:0000256" key="3">
    <source>
        <dbReference type="ARBA" id="ARBA00009604"/>
    </source>
</evidence>
<keyword evidence="6" id="KW-0324">Glycolysis</keyword>
<dbReference type="Pfam" id="PF03952">
    <property type="entry name" value="Enolase_N"/>
    <property type="match status" value="1"/>
</dbReference>
<dbReference type="InterPro" id="IPR036849">
    <property type="entry name" value="Enolase-like_C_sf"/>
</dbReference>
<evidence type="ECO:0000313" key="11">
    <source>
        <dbReference type="Proteomes" id="UP001497512"/>
    </source>
</evidence>
<evidence type="ECO:0000256" key="7">
    <source>
        <dbReference type="ARBA" id="ARBA00023239"/>
    </source>
</evidence>
<dbReference type="SFLD" id="SFLDF00002">
    <property type="entry name" value="enolase"/>
    <property type="match status" value="1"/>
</dbReference>
<proteinExistence type="inferred from homology"/>
<dbReference type="PANTHER" id="PTHR11902">
    <property type="entry name" value="ENOLASE"/>
    <property type="match status" value="1"/>
</dbReference>
<dbReference type="InterPro" id="IPR020809">
    <property type="entry name" value="Enolase_CS"/>
</dbReference>
<dbReference type="HAMAP" id="MF_00318">
    <property type="entry name" value="Enolase"/>
    <property type="match status" value="1"/>
</dbReference>
<dbReference type="Gene3D" id="3.20.20.120">
    <property type="entry name" value="Enolase-like C-terminal domain"/>
    <property type="match status" value="1"/>
</dbReference>
<organism evidence="10 11">
    <name type="scientific">Sphagnum troendelagicum</name>
    <dbReference type="NCBI Taxonomy" id="128251"/>
    <lineage>
        <taxon>Eukaryota</taxon>
        <taxon>Viridiplantae</taxon>
        <taxon>Streptophyta</taxon>
        <taxon>Embryophyta</taxon>
        <taxon>Bryophyta</taxon>
        <taxon>Sphagnophytina</taxon>
        <taxon>Sphagnopsida</taxon>
        <taxon>Sphagnales</taxon>
        <taxon>Sphagnaceae</taxon>
        <taxon>Sphagnum</taxon>
    </lineage>
</organism>
<keyword evidence="5" id="KW-0460">Magnesium</keyword>
<dbReference type="SMART" id="SM01192">
    <property type="entry name" value="Enolase_C"/>
    <property type="match status" value="1"/>
</dbReference>
<comment type="similarity">
    <text evidence="3">Belongs to the enolase family.</text>
</comment>
<feature type="domain" description="Enolase N-terminal" evidence="9">
    <location>
        <begin position="4"/>
        <end position="139"/>
    </location>
</feature>
<gene>
    <name evidence="10" type="ORF">CSSPTR1EN2_LOCUS8353</name>
</gene>
<dbReference type="InterPro" id="IPR000941">
    <property type="entry name" value="Enolase"/>
</dbReference>
<dbReference type="InterPro" id="IPR020811">
    <property type="entry name" value="Enolase_N"/>
</dbReference>
<dbReference type="Gene3D" id="3.30.390.10">
    <property type="entry name" value="Enolase-like, N-terminal domain"/>
    <property type="match status" value="1"/>
</dbReference>
<dbReference type="SMART" id="SM01193">
    <property type="entry name" value="Enolase_N"/>
    <property type="match status" value="1"/>
</dbReference>
<dbReference type="SUPFAM" id="SSF54826">
    <property type="entry name" value="Enolase N-terminal domain-like"/>
    <property type="match status" value="1"/>
</dbReference>
<protein>
    <recommendedName>
        <fullName evidence="4">phosphopyruvate hydratase</fullName>
        <ecNumber evidence="4">4.2.1.11</ecNumber>
    </recommendedName>
</protein>
<keyword evidence="11" id="KW-1185">Reference proteome</keyword>
<accession>A0ABP0TWL2</accession>
<dbReference type="SFLD" id="SFLDG00178">
    <property type="entry name" value="enolase"/>
    <property type="match status" value="1"/>
</dbReference>
<dbReference type="SUPFAM" id="SSF51604">
    <property type="entry name" value="Enolase C-terminal domain-like"/>
    <property type="match status" value="1"/>
</dbReference>
<keyword evidence="7" id="KW-0456">Lyase</keyword>
<evidence type="ECO:0000256" key="2">
    <source>
        <dbReference type="ARBA" id="ARBA00005031"/>
    </source>
</evidence>
<dbReference type="EC" id="4.2.1.11" evidence="4"/>
<sequence>MAVIKSIIARQIYDSRGNPTVEADVHLSDNSFYRAAVPSGASTGIYEAVELRDGGKDYMGKGVSKAVNNVNTIIAPALVGKDPTDQSGIDLFMVRELDGTQNEWGWPKAKLGANAILSVSLAVCKAGAGVKKIPLYQHIANLAGNKNLVLPVPAFNVINGGSHAGNKLAMQEFMILPVGAETFAEAMKIGTEVYHTLKGVIKKKYGQDATNVGDEGGFAPNIQENKEGLELLKIAIEKAGYTGKVVIGMDVAASEFYDSTTKLYDLNFKEENNNGSAKITGEQLVKLYESFVEEYPISTIEDPFDQDDWEHYSKFTATLGEKVQVVGDDLLVTNPKRVAYAIKVKACNALLLKVNQIGTVTESIEAVKMAKQADWGVMTSHRSGETEDTFIADLAVGLATGQIKTGAPCRSERLAKYNQLLRIEEELGDKAVYAGASFRKPVEPY</sequence>
<name>A0ABP0TWL2_9BRYO</name>
<evidence type="ECO:0000256" key="4">
    <source>
        <dbReference type="ARBA" id="ARBA00012058"/>
    </source>
</evidence>
<evidence type="ECO:0000256" key="5">
    <source>
        <dbReference type="ARBA" id="ARBA00022842"/>
    </source>
</evidence>
<dbReference type="NCBIfam" id="TIGR01060">
    <property type="entry name" value="eno"/>
    <property type="match status" value="1"/>
</dbReference>
<dbReference type="SFLD" id="SFLDS00001">
    <property type="entry name" value="Enolase"/>
    <property type="match status" value="1"/>
</dbReference>
<evidence type="ECO:0000256" key="1">
    <source>
        <dbReference type="ARBA" id="ARBA00001946"/>
    </source>
</evidence>
<dbReference type="InterPro" id="IPR020810">
    <property type="entry name" value="Enolase_C"/>
</dbReference>
<dbReference type="InterPro" id="IPR029017">
    <property type="entry name" value="Enolase-like_N"/>
</dbReference>
<comment type="pathway">
    <text evidence="2">Carbohydrate degradation; glycolysis; pyruvate from D-glyceraldehyde 3-phosphate: step 4/5.</text>
</comment>
<evidence type="ECO:0000259" key="9">
    <source>
        <dbReference type="SMART" id="SM01193"/>
    </source>
</evidence>
<dbReference type="CDD" id="cd03313">
    <property type="entry name" value="enolase"/>
    <property type="match status" value="1"/>
</dbReference>
<dbReference type="PROSITE" id="PS00164">
    <property type="entry name" value="ENOLASE"/>
    <property type="match status" value="1"/>
</dbReference>